<proteinExistence type="predicted"/>
<dbReference type="Pfam" id="PF19578">
    <property type="entry name" value="DUF6090"/>
    <property type="match status" value="1"/>
</dbReference>
<sequence>MENKTSKYFKYAIGEIILVVIGILIALQINNWNEKRKNDSKIATILKEIQKDLLEDILKSKELFAYYKTHDSIIQLALDKKLSREDYLGNNRVDYVNVAVDAFHMKIHSNGYKKLTDNLDNIPEKYQDLIAPLNEIYTYDKYEIDKFDARIDKVTDRLMDDFAASKTWYYRWSQNQISDEAVNYFLNDSLYKNALAIYSNASINLRNNVSSFSSHASELYRNIAELTGDPKIVPDFIPHHLIEPTDQELEAITGNYTLVKIKNDNGNITQFKHPFTVAANKKSIQIIDVKYDNTYGVYFKSSTELYDEQGTSPIIKNDKGEVVSILLRFINAEYELIKME</sequence>
<accession>A0ABV2SZA7</accession>
<protein>
    <submittedName>
        <fullName evidence="2">DUF6090 family protein</fullName>
    </submittedName>
</protein>
<gene>
    <name evidence="2" type="ORF">ABXZ36_15600</name>
</gene>
<name>A0ABV2SZA7_9FLAO</name>
<dbReference type="Proteomes" id="UP001549799">
    <property type="component" value="Unassembled WGS sequence"/>
</dbReference>
<keyword evidence="1" id="KW-1133">Transmembrane helix</keyword>
<feature type="transmembrane region" description="Helical" evidence="1">
    <location>
        <begin position="12"/>
        <end position="29"/>
    </location>
</feature>
<keyword evidence="3" id="KW-1185">Reference proteome</keyword>
<evidence type="ECO:0000313" key="3">
    <source>
        <dbReference type="Proteomes" id="UP001549799"/>
    </source>
</evidence>
<keyword evidence="1" id="KW-0472">Membrane</keyword>
<reference evidence="2 3" key="1">
    <citation type="submission" date="2024-07" db="EMBL/GenBank/DDBJ databases">
        <title>The genome sequence of type strain Sediminicola arcticus GDMCC 1.2805.</title>
        <authorList>
            <person name="Liu Y."/>
        </authorList>
    </citation>
    <scope>NUCLEOTIDE SEQUENCE [LARGE SCALE GENOMIC DNA]</scope>
    <source>
        <strain evidence="2 3">GDMCC 1.2805</strain>
    </source>
</reference>
<dbReference type="EMBL" id="JBEXAE010000012">
    <property type="protein sequence ID" value="MET6992072.1"/>
    <property type="molecule type" value="Genomic_DNA"/>
</dbReference>
<dbReference type="InterPro" id="IPR045749">
    <property type="entry name" value="DUF6090"/>
</dbReference>
<evidence type="ECO:0000256" key="1">
    <source>
        <dbReference type="SAM" id="Phobius"/>
    </source>
</evidence>
<evidence type="ECO:0000313" key="2">
    <source>
        <dbReference type="EMBL" id="MET6992072.1"/>
    </source>
</evidence>
<comment type="caution">
    <text evidence="2">The sequence shown here is derived from an EMBL/GenBank/DDBJ whole genome shotgun (WGS) entry which is preliminary data.</text>
</comment>
<organism evidence="2 3">
    <name type="scientific">Sediminicola arcticus</name>
    <dbReference type="NCBI Taxonomy" id="1574308"/>
    <lineage>
        <taxon>Bacteria</taxon>
        <taxon>Pseudomonadati</taxon>
        <taxon>Bacteroidota</taxon>
        <taxon>Flavobacteriia</taxon>
        <taxon>Flavobacteriales</taxon>
        <taxon>Flavobacteriaceae</taxon>
        <taxon>Sediminicola</taxon>
    </lineage>
</organism>
<dbReference type="RefSeq" id="WP_354616613.1">
    <property type="nucleotide sequence ID" value="NZ_JBEXAE010000012.1"/>
</dbReference>
<keyword evidence="1" id="KW-0812">Transmembrane</keyword>